<dbReference type="RefSeq" id="WP_280731351.1">
    <property type="nucleotide sequence ID" value="NZ_CP120367.1"/>
</dbReference>
<accession>A0ABY8CR30</accession>
<gene>
    <name evidence="1" type="ORF">PYH38_002098</name>
</gene>
<organism evidence="1 2">
    <name type="scientific">Sinorhizobium numidicum</name>
    <dbReference type="NCBI Taxonomy" id="680248"/>
    <lineage>
        <taxon>Bacteria</taxon>
        <taxon>Pseudomonadati</taxon>
        <taxon>Pseudomonadota</taxon>
        <taxon>Alphaproteobacteria</taxon>
        <taxon>Hyphomicrobiales</taxon>
        <taxon>Rhizobiaceae</taxon>
        <taxon>Sinorhizobium/Ensifer group</taxon>
        <taxon>Sinorhizobium</taxon>
    </lineage>
</organism>
<keyword evidence="2" id="KW-1185">Reference proteome</keyword>
<name>A0ABY8CR30_9HYPH</name>
<dbReference type="Proteomes" id="UP001235547">
    <property type="component" value="Chromosome 2"/>
</dbReference>
<evidence type="ECO:0000313" key="1">
    <source>
        <dbReference type="EMBL" id="WEX80632.1"/>
    </source>
</evidence>
<sequence>MTKKFDDGQILEYEYLWDWQAQAGRRNGEKDRPVCLAMVIKDEQQGITHLIILPISGARPVLIRTPWSSRPWSCAERVCRTSNLAG</sequence>
<dbReference type="EMBL" id="CP120370">
    <property type="protein sequence ID" value="WEX80632.1"/>
    <property type="molecule type" value="Genomic_DNA"/>
</dbReference>
<reference evidence="1 2" key="1">
    <citation type="submission" date="2023-03" db="EMBL/GenBank/DDBJ databases">
        <authorList>
            <person name="Kaur S."/>
            <person name="Espinosa-Saiz D."/>
            <person name="Velazquez E."/>
            <person name="Menendez E."/>
            <person name="diCenzo G.C."/>
        </authorList>
    </citation>
    <scope>NUCLEOTIDE SEQUENCE [LARGE SCALE GENOMIC DNA]</scope>
    <source>
        <strain evidence="1 2">LMG 27395</strain>
    </source>
</reference>
<protein>
    <submittedName>
        <fullName evidence="1">Uncharacterized protein</fullName>
    </submittedName>
</protein>
<evidence type="ECO:0000313" key="2">
    <source>
        <dbReference type="Proteomes" id="UP001235547"/>
    </source>
</evidence>
<proteinExistence type="predicted"/>